<organism evidence="2">
    <name type="scientific">viral metagenome</name>
    <dbReference type="NCBI Taxonomy" id="1070528"/>
    <lineage>
        <taxon>unclassified sequences</taxon>
        <taxon>metagenomes</taxon>
        <taxon>organismal metagenomes</taxon>
    </lineage>
</organism>
<feature type="compositionally biased region" description="Basic and acidic residues" evidence="1">
    <location>
        <begin position="72"/>
        <end position="99"/>
    </location>
</feature>
<accession>A0A6C0HWC9</accession>
<dbReference type="AlphaFoldDB" id="A0A6C0HWC9"/>
<evidence type="ECO:0000256" key="1">
    <source>
        <dbReference type="SAM" id="MobiDB-lite"/>
    </source>
</evidence>
<dbReference type="EMBL" id="MN740028">
    <property type="protein sequence ID" value="QHT84802.1"/>
    <property type="molecule type" value="Genomic_DNA"/>
</dbReference>
<feature type="compositionally biased region" description="Basic residues" evidence="1">
    <location>
        <begin position="113"/>
        <end position="129"/>
    </location>
</feature>
<reference evidence="2" key="1">
    <citation type="journal article" date="2020" name="Nature">
        <title>Giant virus diversity and host interactions through global metagenomics.</title>
        <authorList>
            <person name="Schulz F."/>
            <person name="Roux S."/>
            <person name="Paez-Espino D."/>
            <person name="Jungbluth S."/>
            <person name="Walsh D.A."/>
            <person name="Denef V.J."/>
            <person name="McMahon K.D."/>
            <person name="Konstantinidis K.T."/>
            <person name="Eloe-Fadrosh E.A."/>
            <person name="Kyrpides N.C."/>
            <person name="Woyke T."/>
        </authorList>
    </citation>
    <scope>NUCLEOTIDE SEQUENCE</scope>
    <source>
        <strain evidence="2">GVMAG-M-3300023184-178</strain>
    </source>
</reference>
<name>A0A6C0HWC9_9ZZZZ</name>
<evidence type="ECO:0000313" key="2">
    <source>
        <dbReference type="EMBL" id="QHT84802.1"/>
    </source>
</evidence>
<feature type="region of interest" description="Disordered" evidence="1">
    <location>
        <begin position="71"/>
        <end position="129"/>
    </location>
</feature>
<protein>
    <submittedName>
        <fullName evidence="2">Uncharacterized protein</fullName>
    </submittedName>
</protein>
<sequence length="129" mass="14551">MYKLIMPHFNPNELLFTTGDNKIMGGGFQINSSMLREGISPMSTINSNNKVGGKVSDIFHNLAVPSFLYMKPDTRGGKSKEENDKDEMLSEDIHEHFLELMKTPISKKSNNAHTRKKTSAGKKHTRKNL</sequence>
<proteinExistence type="predicted"/>